<dbReference type="GeneID" id="4705274"/>
<dbReference type="OrthoDB" id="5389296at2759"/>
<dbReference type="KEGG" id="act:ACLA_092850"/>
<gene>
    <name evidence="2" type="ORF">ACLA_092850</name>
</gene>
<evidence type="ECO:0000256" key="1">
    <source>
        <dbReference type="SAM" id="MobiDB-lite"/>
    </source>
</evidence>
<name>A1CFD8_ASPCL</name>
<organism evidence="2 3">
    <name type="scientific">Aspergillus clavatus (strain ATCC 1007 / CBS 513.65 / DSM 816 / NCTC 3887 / NRRL 1 / QM 1276 / 107)</name>
    <dbReference type="NCBI Taxonomy" id="344612"/>
    <lineage>
        <taxon>Eukaryota</taxon>
        <taxon>Fungi</taxon>
        <taxon>Dikarya</taxon>
        <taxon>Ascomycota</taxon>
        <taxon>Pezizomycotina</taxon>
        <taxon>Eurotiomycetes</taxon>
        <taxon>Eurotiomycetidae</taxon>
        <taxon>Eurotiales</taxon>
        <taxon>Aspergillaceae</taxon>
        <taxon>Aspergillus</taxon>
        <taxon>Aspergillus subgen. Fumigati</taxon>
    </lineage>
</organism>
<dbReference type="VEuPathDB" id="FungiDB:ACLA_092850"/>
<feature type="region of interest" description="Disordered" evidence="1">
    <location>
        <begin position="23"/>
        <end position="271"/>
    </location>
</feature>
<dbReference type="Proteomes" id="UP000006701">
    <property type="component" value="Unassembled WGS sequence"/>
</dbReference>
<dbReference type="RefSeq" id="XP_001273013.1">
    <property type="nucleotide sequence ID" value="XM_001273012.1"/>
</dbReference>
<evidence type="ECO:0000313" key="3">
    <source>
        <dbReference type="Proteomes" id="UP000006701"/>
    </source>
</evidence>
<sequence length="440" mass="48016">MLVLNSHPRLAFSYLKHQVGPRYQARKMASSTPLPTSRAVPRSRRRETIEDSGEDEQDVATLGPRTRRVDAISDDDSNHSTPPESANEIDTAFEALFGPTSTDRRKRRRISLDAEPAMAQRGRRNIDAILTSPPEARSQTADPPSSPIPFRTPKQTAQPAASRIPSSVAQRAPGPATPASTRPSRNHLRFMMSQPTFSSQSQFTPKVPAASANQLPTPAPQRQKPAFVLPRSPSPSRTQEATADIPSPFSPSSRALRRRGRARSSAPSYLPGGMASDVRSWILEIGTKREQTQLGAVRRVELSQRDPLSEIQKYYAVVRISGVRQSALSSSGPLAFIQGSSVPSDDGGDTTNSETQKLLLLGPPRSATVGSNLPTPELQPGQVIGVYRGLVWEVGLDREHLASVTPSMEELRLEHESGLGDSEGEEKWLVGMEWELICDC</sequence>
<dbReference type="eggNOG" id="ENOG502ST4U">
    <property type="taxonomic scope" value="Eukaryota"/>
</dbReference>
<dbReference type="OMA" id="GWILEMG"/>
<keyword evidence="3" id="KW-1185">Reference proteome</keyword>
<dbReference type="HOGENOM" id="CLU_042683_0_0_1"/>
<feature type="compositionally biased region" description="Polar residues" evidence="1">
    <location>
        <begin position="153"/>
        <end position="169"/>
    </location>
</feature>
<evidence type="ECO:0000313" key="2">
    <source>
        <dbReference type="EMBL" id="EAW11587.1"/>
    </source>
</evidence>
<proteinExistence type="predicted"/>
<feature type="compositionally biased region" description="Low complexity" evidence="1">
    <location>
        <begin position="190"/>
        <end position="205"/>
    </location>
</feature>
<dbReference type="EMBL" id="DS027052">
    <property type="protein sequence ID" value="EAW11587.1"/>
    <property type="molecule type" value="Genomic_DNA"/>
</dbReference>
<dbReference type="AlphaFoldDB" id="A1CFD8"/>
<protein>
    <submittedName>
        <fullName evidence="2">Uncharacterized protein</fullName>
    </submittedName>
</protein>
<reference evidence="2 3" key="1">
    <citation type="journal article" date="2008" name="PLoS Genet.">
        <title>Genomic islands in the pathogenic filamentous fungus Aspergillus fumigatus.</title>
        <authorList>
            <person name="Fedorova N.D."/>
            <person name="Khaldi N."/>
            <person name="Joardar V.S."/>
            <person name="Maiti R."/>
            <person name="Amedeo P."/>
            <person name="Anderson M.J."/>
            <person name="Crabtree J."/>
            <person name="Silva J.C."/>
            <person name="Badger J.H."/>
            <person name="Albarraq A."/>
            <person name="Angiuoli S."/>
            <person name="Bussey H."/>
            <person name="Bowyer P."/>
            <person name="Cotty P.J."/>
            <person name="Dyer P.S."/>
            <person name="Egan A."/>
            <person name="Galens K."/>
            <person name="Fraser-Liggett C.M."/>
            <person name="Haas B.J."/>
            <person name="Inman J.M."/>
            <person name="Kent R."/>
            <person name="Lemieux S."/>
            <person name="Malavazi I."/>
            <person name="Orvis J."/>
            <person name="Roemer T."/>
            <person name="Ronning C.M."/>
            <person name="Sundaram J.P."/>
            <person name="Sutton G."/>
            <person name="Turner G."/>
            <person name="Venter J.C."/>
            <person name="White O.R."/>
            <person name="Whitty B.R."/>
            <person name="Youngman P."/>
            <person name="Wolfe K.H."/>
            <person name="Goldman G.H."/>
            <person name="Wortman J.R."/>
            <person name="Jiang B."/>
            <person name="Denning D.W."/>
            <person name="Nierman W.C."/>
        </authorList>
    </citation>
    <scope>NUCLEOTIDE SEQUENCE [LARGE SCALE GENOMIC DNA]</scope>
    <source>
        <strain evidence="3">ATCC 1007 / CBS 513.65 / DSM 816 / NCTC 3887 / NRRL 1</strain>
    </source>
</reference>
<accession>A1CFD8</accession>